<dbReference type="RefSeq" id="WP_116063625.1">
    <property type="nucleotide sequence ID" value="NZ_QRDZ01000025.1"/>
</dbReference>
<dbReference type="PROSITE" id="PS01124">
    <property type="entry name" value="HTH_ARAC_FAMILY_2"/>
    <property type="match status" value="1"/>
</dbReference>
<dbReference type="PANTHER" id="PTHR43280">
    <property type="entry name" value="ARAC-FAMILY TRANSCRIPTIONAL REGULATOR"/>
    <property type="match status" value="1"/>
</dbReference>
<evidence type="ECO:0000256" key="2">
    <source>
        <dbReference type="ARBA" id="ARBA00023125"/>
    </source>
</evidence>
<dbReference type="PRINTS" id="PR00032">
    <property type="entry name" value="HTHARAC"/>
</dbReference>
<evidence type="ECO:0000259" key="4">
    <source>
        <dbReference type="PROSITE" id="PS01124"/>
    </source>
</evidence>
<dbReference type="GO" id="GO:0043565">
    <property type="term" value="F:sequence-specific DNA binding"/>
    <property type="evidence" value="ECO:0007669"/>
    <property type="project" value="InterPro"/>
</dbReference>
<keyword evidence="2" id="KW-0238">DNA-binding</keyword>
<keyword evidence="6" id="KW-1185">Reference proteome</keyword>
<dbReference type="Gene3D" id="1.10.10.60">
    <property type="entry name" value="Homeodomain-like"/>
    <property type="match status" value="1"/>
</dbReference>
<evidence type="ECO:0000256" key="3">
    <source>
        <dbReference type="ARBA" id="ARBA00023163"/>
    </source>
</evidence>
<dbReference type="SUPFAM" id="SSF46689">
    <property type="entry name" value="Homeodomain-like"/>
    <property type="match status" value="1"/>
</dbReference>
<dbReference type="InterPro" id="IPR009057">
    <property type="entry name" value="Homeodomain-like_sf"/>
</dbReference>
<accession>A0A3D9IPE6</accession>
<reference evidence="5 6" key="1">
    <citation type="submission" date="2018-07" db="EMBL/GenBank/DDBJ databases">
        <title>Genomic Encyclopedia of Type Strains, Phase III (KMG-III): the genomes of soil and plant-associated and newly described type strains.</title>
        <authorList>
            <person name="Whitman W."/>
        </authorList>
    </citation>
    <scope>NUCLEOTIDE SEQUENCE [LARGE SCALE GENOMIC DNA]</scope>
    <source>
        <strain evidence="5 6">CECT 7287</strain>
    </source>
</reference>
<dbReference type="Proteomes" id="UP000256977">
    <property type="component" value="Unassembled WGS sequence"/>
</dbReference>
<evidence type="ECO:0000313" key="6">
    <source>
        <dbReference type="Proteomes" id="UP000256977"/>
    </source>
</evidence>
<comment type="caution">
    <text evidence="5">The sequence shown here is derived from an EMBL/GenBank/DDBJ whole genome shotgun (WGS) entry which is preliminary data.</text>
</comment>
<dbReference type="InterPro" id="IPR018060">
    <property type="entry name" value="HTH_AraC"/>
</dbReference>
<dbReference type="GO" id="GO:0003700">
    <property type="term" value="F:DNA-binding transcription factor activity"/>
    <property type="evidence" value="ECO:0007669"/>
    <property type="project" value="InterPro"/>
</dbReference>
<dbReference type="PANTHER" id="PTHR43280:SF2">
    <property type="entry name" value="HTH-TYPE TRANSCRIPTIONAL REGULATOR EXSA"/>
    <property type="match status" value="1"/>
</dbReference>
<dbReference type="EMBL" id="QRDZ01000025">
    <property type="protein sequence ID" value="RED63508.1"/>
    <property type="molecule type" value="Genomic_DNA"/>
</dbReference>
<keyword evidence="1" id="KW-0805">Transcription regulation</keyword>
<dbReference type="AlphaFoldDB" id="A0A3D9IPE6"/>
<feature type="domain" description="HTH araC/xylS-type" evidence="4">
    <location>
        <begin position="1"/>
        <end position="48"/>
    </location>
</feature>
<proteinExistence type="predicted"/>
<sequence>MKMACELLRRNDLKIEELARSVGYTDSLQFSKVFRKHYGKPPTVWRKSLLEPAEADA</sequence>
<dbReference type="OrthoDB" id="9807321at2"/>
<evidence type="ECO:0000313" key="5">
    <source>
        <dbReference type="EMBL" id="RED63508.1"/>
    </source>
</evidence>
<dbReference type="Pfam" id="PF12833">
    <property type="entry name" value="HTH_18"/>
    <property type="match status" value="1"/>
</dbReference>
<gene>
    <name evidence="5" type="ORF">DFP98_12555</name>
</gene>
<protein>
    <submittedName>
        <fullName evidence="5">Helix-turn-helix protein</fullName>
    </submittedName>
</protein>
<organism evidence="5 6">
    <name type="scientific">Cohnella phaseoli</name>
    <dbReference type="NCBI Taxonomy" id="456490"/>
    <lineage>
        <taxon>Bacteria</taxon>
        <taxon>Bacillati</taxon>
        <taxon>Bacillota</taxon>
        <taxon>Bacilli</taxon>
        <taxon>Bacillales</taxon>
        <taxon>Paenibacillaceae</taxon>
        <taxon>Cohnella</taxon>
    </lineage>
</organism>
<keyword evidence="3" id="KW-0804">Transcription</keyword>
<evidence type="ECO:0000256" key="1">
    <source>
        <dbReference type="ARBA" id="ARBA00023015"/>
    </source>
</evidence>
<name>A0A3D9IPE6_9BACL</name>
<dbReference type="InterPro" id="IPR020449">
    <property type="entry name" value="Tscrpt_reg_AraC-type_HTH"/>
</dbReference>